<comment type="caution">
    <text evidence="9">The sequence shown here is derived from an EMBL/GenBank/DDBJ whole genome shotgun (WGS) entry which is preliminary data.</text>
</comment>
<organism evidence="9">
    <name type="scientific">Streptantibioticus silvisoli</name>
    <dbReference type="NCBI Taxonomy" id="2705255"/>
    <lineage>
        <taxon>Bacteria</taxon>
        <taxon>Bacillati</taxon>
        <taxon>Actinomycetota</taxon>
        <taxon>Actinomycetes</taxon>
        <taxon>Kitasatosporales</taxon>
        <taxon>Streptomycetaceae</taxon>
        <taxon>Streptantibioticus</taxon>
    </lineage>
</organism>
<dbReference type="PROSITE" id="PS51935">
    <property type="entry name" value="NLPC_P60"/>
    <property type="match status" value="1"/>
</dbReference>
<dbReference type="SUPFAM" id="SSF54001">
    <property type="entry name" value="Cysteine proteinases"/>
    <property type="match status" value="1"/>
</dbReference>
<sequence length="346" mass="36444">MASHRRPARPGIVRAGKAAVLSAAAVAVAASAAVPAGAAPRATPADVRSRVGALYEQAERATEDYDAAQEQESRLRGRLDAVQDELARGQAAVNRMSDALAVVSGAQYRDGGVDPSLALLVSSDPAGYLDRASDLARAEGLQAGRLDRLRDAQRALAQQRAEAGGEIAQLDQVRRRLAARKQAVRDRLERARRLLATLTVAQRDAIGYGAAADGRTAPAGRVPDLPDLPASSDRAAEALAAARSALGLPYLWGGTGPGAFDCSGLMYWSYRHAGVTLPRTSQEQLGAGTHVPLDQARPGDLVVYRDNASHVAMYVGGGEVIHAPYPGARVRYDPVNMMPINAIVRP</sequence>
<dbReference type="EMBL" id="JABXJJ020000014">
    <property type="protein sequence ID" value="MDI5970198.1"/>
    <property type="molecule type" value="Genomic_DNA"/>
</dbReference>
<dbReference type="Gene3D" id="3.90.1720.10">
    <property type="entry name" value="endopeptidase domain like (from Nostoc punctiforme)"/>
    <property type="match status" value="1"/>
</dbReference>
<dbReference type="PANTHER" id="PTHR47359">
    <property type="entry name" value="PEPTIDOGLYCAN DL-ENDOPEPTIDASE CWLO"/>
    <property type="match status" value="1"/>
</dbReference>
<evidence type="ECO:0000256" key="4">
    <source>
        <dbReference type="ARBA" id="ARBA00022807"/>
    </source>
</evidence>
<name>A0AA90K8L5_9ACTN</name>
<comment type="similarity">
    <text evidence="1">Belongs to the peptidase C40 family.</text>
</comment>
<evidence type="ECO:0000256" key="1">
    <source>
        <dbReference type="ARBA" id="ARBA00007074"/>
    </source>
</evidence>
<dbReference type="InterPro" id="IPR000064">
    <property type="entry name" value="NLP_P60_dom"/>
</dbReference>
<evidence type="ECO:0000313" key="8">
    <source>
        <dbReference type="EMBL" id="MDI5963531.1"/>
    </source>
</evidence>
<dbReference type="Pfam" id="PF00877">
    <property type="entry name" value="NLPC_P60"/>
    <property type="match status" value="1"/>
</dbReference>
<dbReference type="PANTHER" id="PTHR47359:SF3">
    <property type="entry name" value="NLP_P60 DOMAIN-CONTAINING PROTEIN-RELATED"/>
    <property type="match status" value="1"/>
</dbReference>
<proteinExistence type="inferred from homology"/>
<dbReference type="RefSeq" id="WP_271316633.1">
    <property type="nucleotide sequence ID" value="NZ_JAAGKO020000015.1"/>
</dbReference>
<gene>
    <name evidence="8" type="ORF">POF43_012545</name>
    <name evidence="9" type="ORF">POF50_012740</name>
</gene>
<dbReference type="InterPro" id="IPR038765">
    <property type="entry name" value="Papain-like_cys_pep_sf"/>
</dbReference>
<dbReference type="AlphaFoldDB" id="A0AA90K8L5"/>
<keyword evidence="10" id="KW-1185">Reference proteome</keyword>
<dbReference type="Proteomes" id="UP001156398">
    <property type="component" value="Unassembled WGS sequence"/>
</dbReference>
<feature type="coiled-coil region" evidence="5">
    <location>
        <begin position="51"/>
        <end position="85"/>
    </location>
</feature>
<dbReference type="GO" id="GO:0008234">
    <property type="term" value="F:cysteine-type peptidase activity"/>
    <property type="evidence" value="ECO:0007669"/>
    <property type="project" value="UniProtKB-KW"/>
</dbReference>
<keyword evidence="6" id="KW-0732">Signal</keyword>
<feature type="chain" id="PRO_5041658902" evidence="6">
    <location>
        <begin position="39"/>
        <end position="346"/>
    </location>
</feature>
<evidence type="ECO:0000259" key="7">
    <source>
        <dbReference type="PROSITE" id="PS51935"/>
    </source>
</evidence>
<accession>A0AA90K8L5</accession>
<dbReference type="GO" id="GO:0006508">
    <property type="term" value="P:proteolysis"/>
    <property type="evidence" value="ECO:0007669"/>
    <property type="project" value="UniProtKB-KW"/>
</dbReference>
<keyword evidence="3" id="KW-0378">Hydrolase</keyword>
<evidence type="ECO:0000256" key="2">
    <source>
        <dbReference type="ARBA" id="ARBA00022670"/>
    </source>
</evidence>
<evidence type="ECO:0000313" key="9">
    <source>
        <dbReference type="EMBL" id="MDI5970198.1"/>
    </source>
</evidence>
<reference evidence="9 10" key="1">
    <citation type="submission" date="2023-05" db="EMBL/GenBank/DDBJ databases">
        <title>Streptantibioticus silvisoli sp. nov., acidotolerant actinomycetes 1 from pine litter.</title>
        <authorList>
            <person name="Swiecimska M."/>
            <person name="Golinska P."/>
            <person name="Sangal V."/>
            <person name="Wachnowicz B."/>
            <person name="Goodfellow M."/>
        </authorList>
    </citation>
    <scope>NUCLEOTIDE SEQUENCE</scope>
    <source>
        <strain evidence="9">SL13</strain>
        <strain evidence="8 10">SL54</strain>
    </source>
</reference>
<evidence type="ECO:0000256" key="5">
    <source>
        <dbReference type="SAM" id="Coils"/>
    </source>
</evidence>
<protein>
    <submittedName>
        <fullName evidence="9">NlpC/P60 family protein</fullName>
    </submittedName>
</protein>
<feature type="signal peptide" evidence="6">
    <location>
        <begin position="1"/>
        <end position="38"/>
    </location>
</feature>
<evidence type="ECO:0000256" key="3">
    <source>
        <dbReference type="ARBA" id="ARBA00022801"/>
    </source>
</evidence>
<keyword evidence="4" id="KW-0788">Thiol protease</keyword>
<evidence type="ECO:0000256" key="6">
    <source>
        <dbReference type="SAM" id="SignalP"/>
    </source>
</evidence>
<keyword evidence="5" id="KW-0175">Coiled coil</keyword>
<dbReference type="EMBL" id="JAAGKO020000015">
    <property type="protein sequence ID" value="MDI5963531.1"/>
    <property type="molecule type" value="Genomic_DNA"/>
</dbReference>
<feature type="coiled-coil region" evidence="5">
    <location>
        <begin position="174"/>
        <end position="201"/>
    </location>
</feature>
<keyword evidence="2" id="KW-0645">Protease</keyword>
<dbReference type="InterPro" id="IPR051794">
    <property type="entry name" value="PG_Endopeptidase_C40"/>
</dbReference>
<evidence type="ECO:0000313" key="10">
    <source>
        <dbReference type="Proteomes" id="UP001156398"/>
    </source>
</evidence>
<feature type="domain" description="NlpC/P60" evidence="7">
    <location>
        <begin position="232"/>
        <end position="346"/>
    </location>
</feature>